<dbReference type="OrthoDB" id="642895at2759"/>
<name>A0A1X6N121_9APHY</name>
<dbReference type="Gene3D" id="1.20.58.1520">
    <property type="match status" value="1"/>
</dbReference>
<feature type="region of interest" description="Disordered" evidence="2">
    <location>
        <begin position="740"/>
        <end position="777"/>
    </location>
</feature>
<evidence type="ECO:0008006" key="5">
    <source>
        <dbReference type="Google" id="ProtNLM"/>
    </source>
</evidence>
<organism evidence="3 4">
    <name type="scientific">Postia placenta MAD-698-R-SB12</name>
    <dbReference type="NCBI Taxonomy" id="670580"/>
    <lineage>
        <taxon>Eukaryota</taxon>
        <taxon>Fungi</taxon>
        <taxon>Dikarya</taxon>
        <taxon>Basidiomycota</taxon>
        <taxon>Agaricomycotina</taxon>
        <taxon>Agaricomycetes</taxon>
        <taxon>Polyporales</taxon>
        <taxon>Adustoporiaceae</taxon>
        <taxon>Rhodonia</taxon>
    </lineage>
</organism>
<dbReference type="PANTHER" id="PTHR19321:SF41">
    <property type="entry name" value="FASCETTO-RELATED"/>
    <property type="match status" value="1"/>
</dbReference>
<feature type="compositionally biased region" description="Polar residues" evidence="2">
    <location>
        <begin position="632"/>
        <end position="641"/>
    </location>
</feature>
<dbReference type="GeneID" id="36325781"/>
<feature type="compositionally biased region" description="Basic and acidic residues" evidence="2">
    <location>
        <begin position="747"/>
        <end position="762"/>
    </location>
</feature>
<keyword evidence="1" id="KW-0175">Coiled coil</keyword>
<dbReference type="GO" id="GO:1990023">
    <property type="term" value="C:mitotic spindle midzone"/>
    <property type="evidence" value="ECO:0007669"/>
    <property type="project" value="TreeGrafter"/>
</dbReference>
<dbReference type="InterPro" id="IPR007145">
    <property type="entry name" value="MAP65_Ase1_PRC1"/>
</dbReference>
<gene>
    <name evidence="3" type="ORF">POSPLADRAFT_1056760</name>
</gene>
<feature type="compositionally biased region" description="Basic and acidic residues" evidence="2">
    <location>
        <begin position="166"/>
        <end position="175"/>
    </location>
</feature>
<feature type="region of interest" description="Disordered" evidence="2">
    <location>
        <begin position="490"/>
        <end position="520"/>
    </location>
</feature>
<dbReference type="GO" id="GO:0008017">
    <property type="term" value="F:microtubule binding"/>
    <property type="evidence" value="ECO:0007669"/>
    <property type="project" value="InterPro"/>
</dbReference>
<evidence type="ECO:0000313" key="4">
    <source>
        <dbReference type="Proteomes" id="UP000194127"/>
    </source>
</evidence>
<evidence type="ECO:0000313" key="3">
    <source>
        <dbReference type="EMBL" id="OSX62172.1"/>
    </source>
</evidence>
<dbReference type="PANTHER" id="PTHR19321">
    <property type="entry name" value="PROTEIN REGULATOR OF CYTOKINESIS 1 PRC1-RELATED"/>
    <property type="match status" value="1"/>
</dbReference>
<feature type="region of interest" description="Disordered" evidence="2">
    <location>
        <begin position="154"/>
        <end position="175"/>
    </location>
</feature>
<dbReference type="AlphaFoldDB" id="A0A1X6N121"/>
<dbReference type="EMBL" id="KZ110597">
    <property type="protein sequence ID" value="OSX62172.1"/>
    <property type="molecule type" value="Genomic_DNA"/>
</dbReference>
<feature type="compositionally biased region" description="Polar residues" evidence="2">
    <location>
        <begin position="584"/>
        <end position="606"/>
    </location>
</feature>
<accession>A0A1X6N121</accession>
<dbReference type="Proteomes" id="UP000194127">
    <property type="component" value="Unassembled WGS sequence"/>
</dbReference>
<feature type="coiled-coil region" evidence="1">
    <location>
        <begin position="442"/>
        <end position="476"/>
    </location>
</feature>
<feature type="region of interest" description="Disordered" evidence="2">
    <location>
        <begin position="561"/>
        <end position="705"/>
    </location>
</feature>
<dbReference type="RefSeq" id="XP_024338966.1">
    <property type="nucleotide sequence ID" value="XM_024480831.1"/>
</dbReference>
<sequence length="792" mass="87981">MSTTITSLLNSLHSHLQSQTQLLPTLHAQLGLPSSALTDELSVLQQQLTQCIESQIDLRRKQVDEWMQKCCDVEKECLSYGRALGAHAKATGSSVGEIRKELVLPKRYEAICEFQERLRQLYHTKLEQLLTITGRLKGLARTLGPDFLPHDILNPISASDEDEENRDSPRDVTPERFSRLEKELVRCKGEMAKRLTQLSATMVQIDWLYTELGITPPTLEDVPSCSTLTLNIPPISRSTSSCSNRTTSSSFDPFLSTSMTTGISMSTPTPAARMKQSAPLLMFAAPDEPQEPPETEYQHIFARFVARMEEASEEDLQDAHIGLEGVEPTLGLIAWAESTRAELEDTKKRREAHIQAMYDQLEALWRRLGVTDNEMDAFVEAQRGSTEVTVRAYEEELERMLELKRERMGTFVENARTEITKLWDKLMIGEEERADFAPFADDEHTEELLVIHEKEIKRLKKELEDKDDLLEKIRTYFGICEEEKALAEAESDQSRLLSRGPRDPGRLLREEQMRKRVKGKPKLERQLLTLVLEWEKKTERTFFVHGQSILQLLEETVGIADKENNQKRSKAPGARGGSVPPRSKTPSNPSSQYAPGSSHGGKSNVATPAVRPGSSIGASSQSVPTKRARLGESTSTYTNATVPPVPTLGSSKGPGAHRAPSPTKIPGKTPTIGSSLPRPVVAMPASRSGTSHHGLGYGRAPSSHVPHAHSYHPYPASHRAASHASATLRHTSATLYPTLAAKKASRARRESFRPRASMDDNRTLGAGRPDTGGQRRWAGFAGVAVKEEEEDF</sequence>
<keyword evidence="4" id="KW-1185">Reference proteome</keyword>
<feature type="compositionally biased region" description="Basic and acidic residues" evidence="2">
    <location>
        <begin position="500"/>
        <end position="514"/>
    </location>
</feature>
<evidence type="ECO:0000256" key="1">
    <source>
        <dbReference type="SAM" id="Coils"/>
    </source>
</evidence>
<dbReference type="STRING" id="670580.A0A1X6N121"/>
<reference evidence="3 4" key="1">
    <citation type="submission" date="2017-04" db="EMBL/GenBank/DDBJ databases">
        <title>Genome Sequence of the Model Brown-Rot Fungus Postia placenta SB12.</title>
        <authorList>
            <consortium name="DOE Joint Genome Institute"/>
            <person name="Gaskell J."/>
            <person name="Kersten P."/>
            <person name="Larrondo L.F."/>
            <person name="Canessa P."/>
            <person name="Martinez D."/>
            <person name="Hibbett D."/>
            <person name="Schmoll M."/>
            <person name="Kubicek C.P."/>
            <person name="Martinez A.T."/>
            <person name="Yadav J."/>
            <person name="Master E."/>
            <person name="Magnuson J.K."/>
            <person name="James T."/>
            <person name="Yaver D."/>
            <person name="Berka R."/>
            <person name="Labutti K."/>
            <person name="Lipzen A."/>
            <person name="Aerts A."/>
            <person name="Barry K."/>
            <person name="Henrissat B."/>
            <person name="Blanchette R."/>
            <person name="Grigoriev I."/>
            <person name="Cullen D."/>
        </authorList>
    </citation>
    <scope>NUCLEOTIDE SEQUENCE [LARGE SCALE GENOMIC DNA]</scope>
    <source>
        <strain evidence="3 4">MAD-698-R-SB12</strain>
    </source>
</reference>
<dbReference type="GO" id="GO:0051256">
    <property type="term" value="P:mitotic spindle midzone assembly"/>
    <property type="evidence" value="ECO:0007669"/>
    <property type="project" value="TreeGrafter"/>
</dbReference>
<evidence type="ECO:0000256" key="2">
    <source>
        <dbReference type="SAM" id="MobiDB-lite"/>
    </source>
</evidence>
<dbReference type="GO" id="GO:0005737">
    <property type="term" value="C:cytoplasm"/>
    <property type="evidence" value="ECO:0007669"/>
    <property type="project" value="TreeGrafter"/>
</dbReference>
<protein>
    <recommendedName>
        <fullName evidence="5">Microtubule associated protein</fullName>
    </recommendedName>
</protein>
<proteinExistence type="predicted"/>
<dbReference type="Pfam" id="PF03999">
    <property type="entry name" value="MAP65_ASE1"/>
    <property type="match status" value="1"/>
</dbReference>